<reference evidence="2 3" key="1">
    <citation type="submission" date="2020-08" db="EMBL/GenBank/DDBJ databases">
        <title>A Genomic Blueprint of the Chicken Gut Microbiome.</title>
        <authorList>
            <person name="Gilroy R."/>
            <person name="Ravi A."/>
            <person name="Getino M."/>
            <person name="Pursley I."/>
            <person name="Horton D.L."/>
            <person name="Alikhan N.-F."/>
            <person name="Baker D."/>
            <person name="Gharbi K."/>
            <person name="Hall N."/>
            <person name="Watson M."/>
            <person name="Adriaenssens E.M."/>
            <person name="Foster-Nyarko E."/>
            <person name="Jarju S."/>
            <person name="Secka A."/>
            <person name="Antonio M."/>
            <person name="Oren A."/>
            <person name="Chaudhuri R."/>
            <person name="La Ragione R.M."/>
            <person name="Hildebrand F."/>
            <person name="Pallen M.J."/>
        </authorList>
    </citation>
    <scope>NUCLEOTIDE SEQUENCE [LARGE SCALE GENOMIC DNA]</scope>
    <source>
        <strain evidence="2 3">Sa3CUA2</strain>
    </source>
</reference>
<gene>
    <name evidence="2" type="ORF">H9657_12005</name>
</gene>
<dbReference type="Pfam" id="PF14542">
    <property type="entry name" value="Acetyltransf_CG"/>
    <property type="match status" value="1"/>
</dbReference>
<dbReference type="SUPFAM" id="SSF55729">
    <property type="entry name" value="Acyl-CoA N-acyltransferases (Nat)"/>
    <property type="match status" value="1"/>
</dbReference>
<sequence>MDRELQDSTGAPVTVALERAEPVSAYTVSVAGERVGRAEFLDVPDARERVFFHTEVDPRFGGRGLAGLLLREALADSLREGLTVVPVCPLFARHLATHGDEYVAEGGAFRRPSRADLALVRRAAQGA</sequence>
<feature type="domain" description="N-acetyltransferase" evidence="1">
    <location>
        <begin position="18"/>
        <end position="107"/>
    </location>
</feature>
<dbReference type="InterPro" id="IPR016181">
    <property type="entry name" value="Acyl_CoA_acyltransferase"/>
</dbReference>
<evidence type="ECO:0000313" key="3">
    <source>
        <dbReference type="Proteomes" id="UP000604241"/>
    </source>
</evidence>
<dbReference type="PROSITE" id="PS51729">
    <property type="entry name" value="GNAT_YJDJ"/>
    <property type="match status" value="1"/>
</dbReference>
<accession>A0ABR8QEY1</accession>
<comment type="caution">
    <text evidence="2">The sequence shown here is derived from an EMBL/GenBank/DDBJ whole genome shotgun (WGS) entry which is preliminary data.</text>
</comment>
<dbReference type="Proteomes" id="UP000604241">
    <property type="component" value="Unassembled WGS sequence"/>
</dbReference>
<name>A0ABR8QEY1_9CELL</name>
<organism evidence="2 3">
    <name type="scientific">Cellulomonas avistercoris</name>
    <dbReference type="NCBI Taxonomy" id="2762242"/>
    <lineage>
        <taxon>Bacteria</taxon>
        <taxon>Bacillati</taxon>
        <taxon>Actinomycetota</taxon>
        <taxon>Actinomycetes</taxon>
        <taxon>Micrococcales</taxon>
        <taxon>Cellulomonadaceae</taxon>
        <taxon>Cellulomonas</taxon>
    </lineage>
</organism>
<proteinExistence type="predicted"/>
<evidence type="ECO:0000259" key="1">
    <source>
        <dbReference type="PROSITE" id="PS51729"/>
    </source>
</evidence>
<dbReference type="EMBL" id="JACSQV010000009">
    <property type="protein sequence ID" value="MBD7918997.1"/>
    <property type="molecule type" value="Genomic_DNA"/>
</dbReference>
<dbReference type="InterPro" id="IPR031165">
    <property type="entry name" value="GNAT_YJDJ"/>
</dbReference>
<protein>
    <submittedName>
        <fullName evidence="2">N-acetyltransferase</fullName>
    </submittedName>
</protein>
<dbReference type="RefSeq" id="WP_191783644.1">
    <property type="nucleotide sequence ID" value="NZ_JACSQV010000009.1"/>
</dbReference>
<dbReference type="Gene3D" id="3.40.630.30">
    <property type="match status" value="1"/>
</dbReference>
<keyword evidence="3" id="KW-1185">Reference proteome</keyword>
<evidence type="ECO:0000313" key="2">
    <source>
        <dbReference type="EMBL" id="MBD7918997.1"/>
    </source>
</evidence>